<keyword evidence="3" id="KW-1185">Reference proteome</keyword>
<evidence type="ECO:0000256" key="1">
    <source>
        <dbReference type="SAM" id="MobiDB-lite"/>
    </source>
</evidence>
<sequence length="98" mass="10853">MITRFTTSESFHQIDMHDNFALSIYHSTQYVWTRLVELGPDAAGLKADQSLLMHHSTPTKPGSRKEGRIPRVTTPLAEIKVMGSHNAGQESDDDGSSN</sequence>
<proteinExistence type="predicted"/>
<accession>A0A4Z1NG57</accession>
<dbReference type="EMBL" id="SNSC02000026">
    <property type="protein sequence ID" value="TID13464.1"/>
    <property type="molecule type" value="Genomic_DNA"/>
</dbReference>
<evidence type="ECO:0000313" key="2">
    <source>
        <dbReference type="EMBL" id="TID13464.1"/>
    </source>
</evidence>
<dbReference type="AlphaFoldDB" id="A0A4Z1NG57"/>
<comment type="caution">
    <text evidence="2">The sequence shown here is derived from an EMBL/GenBank/DDBJ whole genome shotgun (WGS) entry which is preliminary data.</text>
</comment>
<gene>
    <name evidence="2" type="ORF">E6O75_ATG11380</name>
</gene>
<reference evidence="2 3" key="1">
    <citation type="submission" date="2019-04" db="EMBL/GenBank/DDBJ databases">
        <title>High contiguity whole genome sequence and gene annotation resource for two Venturia nashicola isolates.</title>
        <authorList>
            <person name="Prokchorchik M."/>
            <person name="Won K."/>
            <person name="Lee Y."/>
            <person name="Choi E.D."/>
            <person name="Segonzac C."/>
            <person name="Sohn K.H."/>
        </authorList>
    </citation>
    <scope>NUCLEOTIDE SEQUENCE [LARGE SCALE GENOMIC DNA]</scope>
    <source>
        <strain evidence="2 3">PRI2</strain>
    </source>
</reference>
<organism evidence="2 3">
    <name type="scientific">Venturia nashicola</name>
    <dbReference type="NCBI Taxonomy" id="86259"/>
    <lineage>
        <taxon>Eukaryota</taxon>
        <taxon>Fungi</taxon>
        <taxon>Dikarya</taxon>
        <taxon>Ascomycota</taxon>
        <taxon>Pezizomycotina</taxon>
        <taxon>Dothideomycetes</taxon>
        <taxon>Pleosporomycetidae</taxon>
        <taxon>Venturiales</taxon>
        <taxon>Venturiaceae</taxon>
        <taxon>Venturia</taxon>
    </lineage>
</organism>
<name>A0A4Z1NG57_9PEZI</name>
<evidence type="ECO:0000313" key="3">
    <source>
        <dbReference type="Proteomes" id="UP000298493"/>
    </source>
</evidence>
<dbReference type="Proteomes" id="UP000298493">
    <property type="component" value="Unassembled WGS sequence"/>
</dbReference>
<protein>
    <submittedName>
        <fullName evidence="2">Uncharacterized protein</fullName>
    </submittedName>
</protein>
<feature type="region of interest" description="Disordered" evidence="1">
    <location>
        <begin position="77"/>
        <end position="98"/>
    </location>
</feature>